<sequence>MATLNELKELFADRQPHEIAIKVSGISGFRTTLIDELTQEEINKLYEIHAPKPKSIETKEDRNYWISNILTIATEEGLHYPVMVKKNGKLVKDNWHKFNTWMLTLSTVKKLLYFCNVEEMKAVHRQLCKLRDNNEKSAQKPMNRAWFRKGERNKNLN</sequence>
<evidence type="ECO:0000256" key="1">
    <source>
        <dbReference type="SAM" id="MobiDB-lite"/>
    </source>
</evidence>
<accession>A0A380ZUW4</accession>
<gene>
    <name evidence="2" type="ORF">NCTC11661_02298</name>
</gene>
<evidence type="ECO:0000313" key="3">
    <source>
        <dbReference type="Proteomes" id="UP000255515"/>
    </source>
</evidence>
<organism evidence="2 3">
    <name type="scientific">Bergeyella zoohelcum</name>
    <dbReference type="NCBI Taxonomy" id="1015"/>
    <lineage>
        <taxon>Bacteria</taxon>
        <taxon>Pseudomonadati</taxon>
        <taxon>Bacteroidota</taxon>
        <taxon>Flavobacteriia</taxon>
        <taxon>Flavobacteriales</taxon>
        <taxon>Weeksellaceae</taxon>
        <taxon>Bergeyella</taxon>
    </lineage>
</organism>
<proteinExistence type="predicted"/>
<reference evidence="2 3" key="1">
    <citation type="submission" date="2018-06" db="EMBL/GenBank/DDBJ databases">
        <authorList>
            <consortium name="Pathogen Informatics"/>
            <person name="Doyle S."/>
        </authorList>
    </citation>
    <scope>NUCLEOTIDE SEQUENCE [LARGE SCALE GENOMIC DNA]</scope>
    <source>
        <strain evidence="2 3">NCTC11661</strain>
    </source>
</reference>
<dbReference type="AlphaFoldDB" id="A0A380ZUW4"/>
<dbReference type="EMBL" id="UFTJ01000005">
    <property type="protein sequence ID" value="SUV53151.1"/>
    <property type="molecule type" value="Genomic_DNA"/>
</dbReference>
<dbReference type="RefSeq" id="WP_002688500.1">
    <property type="nucleotide sequence ID" value="NZ_UFTJ01000005.1"/>
</dbReference>
<evidence type="ECO:0000313" key="2">
    <source>
        <dbReference type="EMBL" id="SUV53151.1"/>
    </source>
</evidence>
<feature type="region of interest" description="Disordered" evidence="1">
    <location>
        <begin position="134"/>
        <end position="157"/>
    </location>
</feature>
<dbReference type="Proteomes" id="UP000255515">
    <property type="component" value="Unassembled WGS sequence"/>
</dbReference>
<protein>
    <submittedName>
        <fullName evidence="2">Uncharacterized protein</fullName>
    </submittedName>
</protein>
<feature type="compositionally biased region" description="Basic and acidic residues" evidence="1">
    <location>
        <begin position="148"/>
        <end position="157"/>
    </location>
</feature>
<name>A0A380ZUW4_9FLAO</name>